<dbReference type="VEuPathDB" id="AmoebaDB:FDP41_004301"/>
<dbReference type="OrthoDB" id="341259at2759"/>
<dbReference type="EMBL" id="VFQX01000037">
    <property type="protein sequence ID" value="KAF0976402.1"/>
    <property type="molecule type" value="Genomic_DNA"/>
</dbReference>
<evidence type="ECO:0000313" key="1">
    <source>
        <dbReference type="EMBL" id="KAF0976402.1"/>
    </source>
</evidence>
<comment type="caution">
    <text evidence="1">The sequence shown here is derived from an EMBL/GenBank/DDBJ whole genome shotgun (WGS) entry which is preliminary data.</text>
</comment>
<gene>
    <name evidence="1" type="ORF">FDP41_004301</name>
</gene>
<keyword evidence="2" id="KW-1185">Reference proteome</keyword>
<dbReference type="AlphaFoldDB" id="A0A6A5BNI3"/>
<dbReference type="VEuPathDB" id="AmoebaDB:NfTy_084470"/>
<name>A0A6A5BNI3_NAEFO</name>
<reference evidence="1 2" key="1">
    <citation type="journal article" date="2019" name="Sci. Rep.">
        <title>Nanopore sequencing improves the draft genome of the human pathogenic amoeba Naegleria fowleri.</title>
        <authorList>
            <person name="Liechti N."/>
            <person name="Schurch N."/>
            <person name="Bruggmann R."/>
            <person name="Wittwer M."/>
        </authorList>
    </citation>
    <scope>NUCLEOTIDE SEQUENCE [LARGE SCALE GENOMIC DNA]</scope>
    <source>
        <strain evidence="1 2">ATCC 30894</strain>
    </source>
</reference>
<sequence length="72" mass="8177">MSSRDYDRAYKAVQEDDSNTLSQIDLSPFINIRSVNTFLGEACQRGHLEIVKFLLNVKNIDYDKGDGVCMDC</sequence>
<evidence type="ECO:0008006" key="3">
    <source>
        <dbReference type="Google" id="ProtNLM"/>
    </source>
</evidence>
<accession>A0A6A5BNI3</accession>
<protein>
    <recommendedName>
        <fullName evidence="3">Ankyrin repeat protein</fullName>
    </recommendedName>
</protein>
<evidence type="ECO:0000313" key="2">
    <source>
        <dbReference type="Proteomes" id="UP000444721"/>
    </source>
</evidence>
<organism evidence="1 2">
    <name type="scientific">Naegleria fowleri</name>
    <name type="common">Brain eating amoeba</name>
    <dbReference type="NCBI Taxonomy" id="5763"/>
    <lineage>
        <taxon>Eukaryota</taxon>
        <taxon>Discoba</taxon>
        <taxon>Heterolobosea</taxon>
        <taxon>Tetramitia</taxon>
        <taxon>Eutetramitia</taxon>
        <taxon>Vahlkampfiidae</taxon>
        <taxon>Naegleria</taxon>
    </lineage>
</organism>
<dbReference type="Proteomes" id="UP000444721">
    <property type="component" value="Unassembled WGS sequence"/>
</dbReference>
<proteinExistence type="predicted"/>
<dbReference type="GeneID" id="68111519"/>
<dbReference type="RefSeq" id="XP_044561115.1">
    <property type="nucleotide sequence ID" value="XM_044707701.1"/>
</dbReference>